<keyword evidence="3" id="KW-0547">Nucleotide-binding</keyword>
<evidence type="ECO:0000256" key="8">
    <source>
        <dbReference type="SAM" id="MobiDB-lite"/>
    </source>
</evidence>
<feature type="compositionally biased region" description="Polar residues" evidence="8">
    <location>
        <begin position="1549"/>
        <end position="1562"/>
    </location>
</feature>
<dbReference type="InterPro" id="IPR029787">
    <property type="entry name" value="Nucleotide_cyclase"/>
</dbReference>
<keyword evidence="5" id="KW-0472">Membrane</keyword>
<feature type="compositionally biased region" description="Basic and acidic residues" evidence="8">
    <location>
        <begin position="321"/>
        <end position="334"/>
    </location>
</feature>
<evidence type="ECO:0000259" key="9">
    <source>
        <dbReference type="PROSITE" id="PS50125"/>
    </source>
</evidence>
<dbReference type="SUPFAM" id="SSF55073">
    <property type="entry name" value="Nucleotide cyclase"/>
    <property type="match status" value="1"/>
</dbReference>
<feature type="compositionally biased region" description="Polar residues" evidence="8">
    <location>
        <begin position="234"/>
        <end position="243"/>
    </location>
</feature>
<evidence type="ECO:0000313" key="11">
    <source>
        <dbReference type="Proteomes" id="UP000747399"/>
    </source>
</evidence>
<evidence type="ECO:0000256" key="3">
    <source>
        <dbReference type="ARBA" id="ARBA00022741"/>
    </source>
</evidence>
<feature type="region of interest" description="Disordered" evidence="8">
    <location>
        <begin position="513"/>
        <end position="548"/>
    </location>
</feature>
<name>A0A8J4F144_9CHLO</name>
<feature type="compositionally biased region" description="Gly residues" evidence="8">
    <location>
        <begin position="633"/>
        <end position="643"/>
    </location>
</feature>
<evidence type="ECO:0000256" key="6">
    <source>
        <dbReference type="ARBA" id="ARBA00023239"/>
    </source>
</evidence>
<dbReference type="GO" id="GO:0001653">
    <property type="term" value="F:peptide receptor activity"/>
    <property type="evidence" value="ECO:0007669"/>
    <property type="project" value="TreeGrafter"/>
</dbReference>
<feature type="region of interest" description="Disordered" evidence="8">
    <location>
        <begin position="1430"/>
        <end position="1490"/>
    </location>
</feature>
<gene>
    <name evidence="10" type="ORF">Vafri_10845</name>
</gene>
<dbReference type="Pfam" id="PF00211">
    <property type="entry name" value="Guanylate_cyc"/>
    <property type="match status" value="1"/>
</dbReference>
<dbReference type="InterPro" id="IPR001054">
    <property type="entry name" value="A/G_cyclase"/>
</dbReference>
<comment type="similarity">
    <text evidence="7">Belongs to the adenylyl cyclase class-4/guanylyl cyclase family.</text>
</comment>
<sequence length="2018" mass="207325">MELCERRALPRVSLKSAKAVEASLLQDEGLVLFEVTPRFSRARRPWLTRLTTCLKPPANDPANRDASYNLVAVMLSGRARNMISTQANAGLEAWQGADPVAASALTAAARCAACGLAFNLRLQVNPNMASATLVSYLAPSRRRGGCEPALMIQSCLLETEDADPAEPRPSCAGSAVKPAVLVRGILADEPPISRSIAAVTDVDSIPIDGPEAVSTDGGGGIGHVALRADGGLSTRPSGNSPPGTNFRCRMTEPRPPITLSQRQITGGGLELLEPRCLGSPQPAASEQPGPCDSALGTVTAGALTLCQLAAPGNEREDQDEDKNNSGKGTGEDMRAAEVVDPAWLREVALDGSLCLITVIRHPGTVLYQNAQSQAYFGDVRGQAASVILGVLLSGSNNGSDPAGVGGHWGPPMAKPMLEQALGAVSCGQIFSTVVQLPGRHRLDVGVVQGPGSTPGRGGETSWWVAGTSTYGHPSHGGGEDSRGLPSVGERSSRLRSPLVDHVDRLLLAALESSDGGCGSSNNRGGGSPGLARRTHLAPGGAAKSSPNNYIFQTQQTLRHTTAPDKLLATTVACTDGRGERVSGSGSHGPFPSRWDFVPGRRSNQDVLDCEDSDQVTTPHKRKSYVQDANASGGESGGSGGRGGNNPDSSAALRPESMLQEGTPHHSTAEGDAGSAPWAQIDPYPTTQPMSVMKLADTGSKDCIRMVASLPANYRPGVRSAVDVGPDLQNSVGNDSFTMAAHSVSRWLQNNILPSVVPPAGGVAVSGVGSSSVPVYVQGHPPILPAASREPGRGLRTPSSGCTTPWHAAAPTPTTLQRLLGAAANPKNRAPPRRTVSVLPSRSAPSGSSLVSAMTLNPFLRSDGGPAHGGVGGAGSSASPLVNTAPITLAPSALVVPPSVSQSLAVSPSMAFAAAAATVATASEAAPMAIATGIRSPEVFTPSSCGTAEAAAASGISLKAVSTPHGARLPAAPARRTRSTLAPKVPVQPLSTLGRSAADDMVASSARSAGIDLMSPRSLDDIVPRNRGSGLGVGLEDSTNALRDDGIGQHAPQSCTAENSEPLESCVEDSYIGGPPSVAAVNAAVPADDNGKSQPPPVIPRRGWSRGVSGAGGRAPGLSALLFAQGSTVGYSNADSGKAHEAGSTASGAAGPDGALLSSSASILTATLMSEFGSTDGNAMAGYARDGGGGVTSEAGAAAVLAANASGSRSCHDPMPEASLGLWRPVPTAEPTSRPPPAAAIGSSIDRAWTGLPTCGSNVEGKLPSPALTLLLQGDGPANAGGRSSSRFGGREAPVVLPTDLAPAAELADAPTPDAACSPAAITPAAPDNHPDKNDKKAAAAATAPALPPLSIAAASADAATRTATTSPAPANGKSIFPEPAAIAATPLRQGSAEDSLFPRRCASSVSILRIDRAYPNLGPRPSLDEIIQHGRQHDHPHPNQQQRLLQLSPSSSPTPAPAALSPLSPQPQPQQPTWKQPSLQRQNRRPPQRTNTHARLRQLMSNLSNEPRLQQHSQFSSGDQHIGQAPLSPVHSRRLVRMLPPADNGCGSGSNPRQSSQQTFSRLSTFDETQGVLHDTTVAAAAPPACASLLSPAPAATGASGGTLAQLRRTAASLAVPKMGACDKSVGSVAGFAAGSGWAMQACANAGDATMEGAVWHRVQIRAIEERGGGEQSSAGLGGRADVVASTSGVIAGGNGGSQLLVVTQVDVTEHLLEYQPMARLLQKEHKVLESIFPRHCIEYLTQATGCPSGTSETPLRAPSGSNALGDGSFGFPITGPAAAVAAGGDPTATSPLVSYGDSAARLASLATAHSCITILFCDIVGFTEMCHSASPFTVMSFLNDLYSRFDSLVDIYKVYKVETIGDCYMVAGGLVTYDEDGYKSVISGTEDPLHAVRTMEFAKAVLRASREVCMPHNGQQVKLRVGLHSGPITSGVVGERMPRFCLFGDTVNVASRMESTCRPGCIHVSSTTRERLPSEPWRDLGMTAVKGKGTMRTFEWGGDVEEPVQGDQLQRLLGLYL</sequence>
<keyword evidence="2" id="KW-0812">Transmembrane</keyword>
<dbReference type="GO" id="GO:0004383">
    <property type="term" value="F:guanylate cyclase activity"/>
    <property type="evidence" value="ECO:0007669"/>
    <property type="project" value="TreeGrafter"/>
</dbReference>
<accession>A0A8J4F144</accession>
<evidence type="ECO:0000256" key="7">
    <source>
        <dbReference type="RuleBase" id="RU000405"/>
    </source>
</evidence>
<feature type="region of interest" description="Disordered" evidence="8">
    <location>
        <begin position="1085"/>
        <end position="1109"/>
    </location>
</feature>
<dbReference type="InterPro" id="IPR018297">
    <property type="entry name" value="A/G_cyclase_CS"/>
</dbReference>
<dbReference type="PROSITE" id="PS00452">
    <property type="entry name" value="GUANYLATE_CYCLASE_1"/>
    <property type="match status" value="1"/>
</dbReference>
<evidence type="ECO:0000256" key="2">
    <source>
        <dbReference type="ARBA" id="ARBA00022692"/>
    </source>
</evidence>
<keyword evidence="11" id="KW-1185">Reference proteome</keyword>
<feature type="region of interest" description="Disordered" evidence="8">
    <location>
        <begin position="1131"/>
        <end position="1150"/>
    </location>
</feature>
<reference evidence="10" key="1">
    <citation type="journal article" date="2021" name="Proc. Natl. Acad. Sci. U.S.A.">
        <title>Three genomes in the algal genus Volvox reveal the fate of a haploid sex-determining region after a transition to homothallism.</title>
        <authorList>
            <person name="Yamamoto K."/>
            <person name="Hamaji T."/>
            <person name="Kawai-Toyooka H."/>
            <person name="Matsuzaki R."/>
            <person name="Takahashi F."/>
            <person name="Nishimura Y."/>
            <person name="Kawachi M."/>
            <person name="Noguchi H."/>
            <person name="Minakuchi Y."/>
            <person name="Umen J.G."/>
            <person name="Toyoda A."/>
            <person name="Nozaki H."/>
        </authorList>
    </citation>
    <scope>NUCLEOTIDE SEQUENCE</scope>
    <source>
        <strain evidence="10">NIES-3780</strain>
    </source>
</reference>
<feature type="compositionally biased region" description="Basic and acidic residues" evidence="8">
    <location>
        <begin position="1328"/>
        <end position="1337"/>
    </location>
</feature>
<dbReference type="GO" id="GO:0000166">
    <property type="term" value="F:nucleotide binding"/>
    <property type="evidence" value="ECO:0007669"/>
    <property type="project" value="UniProtKB-KW"/>
</dbReference>
<feature type="compositionally biased region" description="Low complexity" evidence="8">
    <location>
        <begin position="1440"/>
        <end position="1463"/>
    </location>
</feature>
<evidence type="ECO:0000256" key="1">
    <source>
        <dbReference type="ARBA" id="ARBA00004370"/>
    </source>
</evidence>
<feature type="region of interest" description="Disordered" evidence="8">
    <location>
        <begin position="824"/>
        <end position="849"/>
    </location>
</feature>
<keyword evidence="4" id="KW-1133">Transmembrane helix</keyword>
<protein>
    <recommendedName>
        <fullName evidence="9">Guanylate cyclase domain-containing protein</fullName>
    </recommendedName>
</protein>
<dbReference type="Gene3D" id="3.30.70.1230">
    <property type="entry name" value="Nucleotide cyclase"/>
    <property type="match status" value="1"/>
</dbReference>
<feature type="region of interest" description="Disordered" evidence="8">
    <location>
        <begin position="310"/>
        <end position="334"/>
    </location>
</feature>
<feature type="region of interest" description="Disordered" evidence="8">
    <location>
        <begin position="1308"/>
        <end position="1342"/>
    </location>
</feature>
<dbReference type="PANTHER" id="PTHR11920">
    <property type="entry name" value="GUANYLYL CYCLASE"/>
    <property type="match status" value="1"/>
</dbReference>
<feature type="region of interest" description="Disordered" evidence="8">
    <location>
        <begin position="467"/>
        <end position="495"/>
    </location>
</feature>
<comment type="subcellular location">
    <subcellularLocation>
        <location evidence="1">Membrane</location>
    </subcellularLocation>
</comment>
<dbReference type="GO" id="GO:0035556">
    <property type="term" value="P:intracellular signal transduction"/>
    <property type="evidence" value="ECO:0007669"/>
    <property type="project" value="InterPro"/>
</dbReference>
<evidence type="ECO:0000256" key="4">
    <source>
        <dbReference type="ARBA" id="ARBA00022989"/>
    </source>
</evidence>
<dbReference type="Proteomes" id="UP000747399">
    <property type="component" value="Unassembled WGS sequence"/>
</dbReference>
<dbReference type="GO" id="GO:0005886">
    <property type="term" value="C:plasma membrane"/>
    <property type="evidence" value="ECO:0007669"/>
    <property type="project" value="TreeGrafter"/>
</dbReference>
<comment type="caution">
    <text evidence="10">The sequence shown here is derived from an EMBL/GenBank/DDBJ whole genome shotgun (WGS) entry which is preliminary data.</text>
</comment>
<feature type="compositionally biased region" description="Polar residues" evidence="8">
    <location>
        <begin position="837"/>
        <end position="849"/>
    </location>
</feature>
<feature type="region of interest" description="Disordered" evidence="8">
    <location>
        <begin position="783"/>
        <end position="808"/>
    </location>
</feature>
<keyword evidence="6 7" id="KW-0456">Lyase</keyword>
<feature type="compositionally biased region" description="Gly residues" evidence="8">
    <location>
        <begin position="515"/>
        <end position="528"/>
    </location>
</feature>
<dbReference type="EMBL" id="BNCO01000020">
    <property type="protein sequence ID" value="GIL55276.1"/>
    <property type="molecule type" value="Genomic_DNA"/>
</dbReference>
<proteinExistence type="inferred from homology"/>
<evidence type="ECO:0000313" key="10">
    <source>
        <dbReference type="EMBL" id="GIL55276.1"/>
    </source>
</evidence>
<organism evidence="10 11">
    <name type="scientific">Volvox africanus</name>
    <dbReference type="NCBI Taxonomy" id="51714"/>
    <lineage>
        <taxon>Eukaryota</taxon>
        <taxon>Viridiplantae</taxon>
        <taxon>Chlorophyta</taxon>
        <taxon>core chlorophytes</taxon>
        <taxon>Chlorophyceae</taxon>
        <taxon>CS clade</taxon>
        <taxon>Chlamydomonadales</taxon>
        <taxon>Volvocaceae</taxon>
        <taxon>Volvox</taxon>
    </lineage>
</organism>
<feature type="region of interest" description="Disordered" evidence="8">
    <location>
        <begin position="576"/>
        <end position="684"/>
    </location>
</feature>
<feature type="domain" description="Guanylate cyclase" evidence="9">
    <location>
        <begin position="1814"/>
        <end position="1955"/>
    </location>
</feature>
<dbReference type="GO" id="GO:0004016">
    <property type="term" value="F:adenylate cyclase activity"/>
    <property type="evidence" value="ECO:0007669"/>
    <property type="project" value="TreeGrafter"/>
</dbReference>
<dbReference type="PROSITE" id="PS50125">
    <property type="entry name" value="GUANYLATE_CYCLASE_2"/>
    <property type="match status" value="1"/>
</dbReference>
<dbReference type="SMART" id="SM00044">
    <property type="entry name" value="CYCc"/>
    <property type="match status" value="1"/>
</dbReference>
<feature type="region of interest" description="Disordered" evidence="8">
    <location>
        <begin position="272"/>
        <end position="292"/>
    </location>
</feature>
<dbReference type="InterPro" id="IPR050401">
    <property type="entry name" value="Cyclic_nucleotide_synthase"/>
</dbReference>
<dbReference type="GO" id="GO:0007168">
    <property type="term" value="P:receptor guanylyl cyclase signaling pathway"/>
    <property type="evidence" value="ECO:0007669"/>
    <property type="project" value="TreeGrafter"/>
</dbReference>
<evidence type="ECO:0000256" key="5">
    <source>
        <dbReference type="ARBA" id="ARBA00023136"/>
    </source>
</evidence>
<dbReference type="PANTHER" id="PTHR11920:SF335">
    <property type="entry name" value="GUANYLATE CYCLASE"/>
    <property type="match status" value="1"/>
</dbReference>
<feature type="region of interest" description="Disordered" evidence="8">
    <location>
        <begin position="1539"/>
        <end position="1562"/>
    </location>
</feature>
<feature type="region of interest" description="Disordered" evidence="8">
    <location>
        <begin position="212"/>
        <end position="254"/>
    </location>
</feature>
<feature type="compositionally biased region" description="Low complexity" evidence="8">
    <location>
        <begin position="1308"/>
        <end position="1326"/>
    </location>
</feature>
<dbReference type="CDD" id="cd07302">
    <property type="entry name" value="CHD"/>
    <property type="match status" value="1"/>
</dbReference>